<protein>
    <submittedName>
        <fullName evidence="18">Swisnf complex subunit swi3d</fullName>
    </submittedName>
</protein>
<evidence type="ECO:0000256" key="5">
    <source>
        <dbReference type="ARBA" id="ARBA00022833"/>
    </source>
</evidence>
<dbReference type="PANTHER" id="PTHR12802:SF41">
    <property type="entry name" value="BRAHMA ASSOCIATED PROTEIN 155 KDA"/>
    <property type="match status" value="1"/>
</dbReference>
<dbReference type="Gene3D" id="1.10.10.10">
    <property type="entry name" value="Winged helix-like DNA-binding domain superfamily/Winged helix DNA-binding domain"/>
    <property type="match status" value="1"/>
</dbReference>
<evidence type="ECO:0000256" key="1">
    <source>
        <dbReference type="ARBA" id="ARBA00004123"/>
    </source>
</evidence>
<evidence type="ECO:0000256" key="10">
    <source>
        <dbReference type="PROSITE-ProRule" id="PRU00228"/>
    </source>
</evidence>
<feature type="compositionally biased region" description="Basic and acidic residues" evidence="12">
    <location>
        <begin position="631"/>
        <end position="657"/>
    </location>
</feature>
<reference evidence="18" key="1">
    <citation type="submission" date="2016-11" db="EMBL/GenBank/DDBJ databases">
        <title>The genome of Nicotiana attenuata.</title>
        <authorList>
            <person name="Xu S."/>
            <person name="Brockmoeller T."/>
            <person name="Gaquerel E."/>
            <person name="Navarro A."/>
            <person name="Kuhl H."/>
            <person name="Gase K."/>
            <person name="Ling Z."/>
            <person name="Zhou W."/>
            <person name="Kreitzer C."/>
            <person name="Stanke M."/>
            <person name="Tang H."/>
            <person name="Lyons E."/>
            <person name="Pandey P."/>
            <person name="Pandey S.P."/>
            <person name="Timmermann B."/>
            <person name="Baldwin I.T."/>
        </authorList>
    </citation>
    <scope>NUCLEOTIDE SEQUENCE [LARGE SCALE GENOMIC DNA]</scope>
    <source>
        <strain evidence="18">UT</strain>
    </source>
</reference>
<evidence type="ECO:0000256" key="3">
    <source>
        <dbReference type="ARBA" id="ARBA00022723"/>
    </source>
</evidence>
<dbReference type="InterPro" id="IPR007526">
    <property type="entry name" value="SWIRM"/>
</dbReference>
<keyword evidence="5" id="KW-0862">Zinc</keyword>
<dbReference type="PROSITE" id="PS01357">
    <property type="entry name" value="ZF_ZZ_1"/>
    <property type="match status" value="1"/>
</dbReference>
<dbReference type="AlphaFoldDB" id="A0A1J6ISA2"/>
<dbReference type="InterPro" id="IPR001005">
    <property type="entry name" value="SANT/Myb"/>
</dbReference>
<dbReference type="SUPFAM" id="SSF46689">
    <property type="entry name" value="Homeodomain-like"/>
    <property type="match status" value="2"/>
</dbReference>
<evidence type="ECO:0000256" key="7">
    <source>
        <dbReference type="ARBA" id="ARBA00023125"/>
    </source>
</evidence>
<dbReference type="Gramene" id="OIT07132">
    <property type="protein sequence ID" value="OIT07132"/>
    <property type="gene ID" value="A4A49_34341"/>
</dbReference>
<organism evidence="18 19">
    <name type="scientific">Nicotiana attenuata</name>
    <name type="common">Coyote tobacco</name>
    <dbReference type="NCBI Taxonomy" id="49451"/>
    <lineage>
        <taxon>Eukaryota</taxon>
        <taxon>Viridiplantae</taxon>
        <taxon>Streptophyta</taxon>
        <taxon>Embryophyta</taxon>
        <taxon>Tracheophyta</taxon>
        <taxon>Spermatophyta</taxon>
        <taxon>Magnoliopsida</taxon>
        <taxon>eudicotyledons</taxon>
        <taxon>Gunneridae</taxon>
        <taxon>Pentapetalae</taxon>
        <taxon>asterids</taxon>
        <taxon>lamiids</taxon>
        <taxon>Solanales</taxon>
        <taxon>Solanaceae</taxon>
        <taxon>Nicotianoideae</taxon>
        <taxon>Nicotianeae</taxon>
        <taxon>Nicotiana</taxon>
    </lineage>
</organism>
<dbReference type="Proteomes" id="UP000187609">
    <property type="component" value="Unassembled WGS sequence"/>
</dbReference>
<evidence type="ECO:0000256" key="12">
    <source>
        <dbReference type="SAM" id="MobiDB-lite"/>
    </source>
</evidence>
<dbReference type="GO" id="GO:0000976">
    <property type="term" value="F:transcription cis-regulatory region binding"/>
    <property type="evidence" value="ECO:0007669"/>
    <property type="project" value="UniProtKB-ARBA"/>
</dbReference>
<dbReference type="PROSITE" id="PS50135">
    <property type="entry name" value="ZF_ZZ_2"/>
    <property type="match status" value="1"/>
</dbReference>
<feature type="compositionally biased region" description="Basic and acidic residues" evidence="12">
    <location>
        <begin position="580"/>
        <end position="590"/>
    </location>
</feature>
<dbReference type="Pfam" id="PF00249">
    <property type="entry name" value="Myb_DNA-binding"/>
    <property type="match status" value="1"/>
</dbReference>
<dbReference type="GO" id="GO:0005634">
    <property type="term" value="C:nucleus"/>
    <property type="evidence" value="ECO:0007669"/>
    <property type="project" value="UniProtKB-SubCell"/>
</dbReference>
<dbReference type="Gene3D" id="1.10.10.60">
    <property type="entry name" value="Homeodomain-like"/>
    <property type="match status" value="1"/>
</dbReference>
<feature type="domain" description="SWIRM" evidence="15">
    <location>
        <begin position="162"/>
        <end position="259"/>
    </location>
</feature>
<dbReference type="OrthoDB" id="118550at2759"/>
<evidence type="ECO:0000313" key="18">
    <source>
        <dbReference type="EMBL" id="OIT07132.1"/>
    </source>
</evidence>
<sequence>MEEKRKDAGTPPPAAADTPTKAADVTSAEAPTSRRRGGGQKRKASAIGSGGAGSTPPSTSSKRQARDKQSSVPFPPIHNGPLTRAARQQPNNAPAPAPAAAASPSGSGVKSESEVLPTAVAGGEEALKVERELNEAKEDLEALEAEIEAEIEAIRSRDPNAHVVPTHAGWFSWTKVHPLEKRTMPSFFSGKSESRTSEIYMEIRNWIMKKYHADPNIQIELSDLSELSSGDLDAKQEVMEFLDYWGLINYHPFPQTNSDIRVDIDADESAKTDSLVDKLFRFESDETWTPVLPRSSVATPMSSGFFPESAIAEELMKSEGPAVEYHCNSCSADCSRKRYHCQKQADFDLCSECFNNGKFGSGMFPSDFILMEPAEAGGASGGKWTDQETLLLLEALELYKENWNEIAEHVATKTKAQCILHFIEMPIEDIFLDTDVESNKCVKEKEDSVLSKDDTSASIDAPKTKESKDDGNDNQLSSTVETSKPENVNELIPREEVGENCALNALRDAFTAVGSYPPLGERVSFAEAGNPVMALAAFLVKLVEANRVTASVRSSLKSISGNPSGEQLALRHCFVLEDPPEGKTSPDSDRPANGSVDPEDKKDEDENVEMQKEEKLTSVIDENGLSIAPNKETKAEVNIDKKCEEQDGKNHEDKNENELGEATHLVSASDGNPEKSDTSKQSSQIPTDKDGEPASHKGPDDAGLAVGKAPSTTAESDDLTSKLELPPGFEKESVDRALTAMPSDSPDTPKDEDMMPVVQTKEPEQSAKSNTVAENDENTGAGEAKDSVDGRKDPLKTKNDLDIDKIKRAAVTALSAAAVKAKCLADQEEDQIRQLTTSLIEKQLHKLESKLTFFSDMDNVVMRVRELLERSKQRLIHERNQIIQSRYASSSRPVPQPLLANRPGMAAPRPLNAMSSQRLPNSRPIMAGIPTPSSFMPTTVSGNSMQPSK</sequence>
<keyword evidence="4 10" id="KW-0863">Zinc-finger</keyword>
<dbReference type="CDD" id="cd00167">
    <property type="entry name" value="SANT"/>
    <property type="match status" value="1"/>
</dbReference>
<dbReference type="Pfam" id="PF04433">
    <property type="entry name" value="SWIRM"/>
    <property type="match status" value="1"/>
</dbReference>
<dbReference type="PANTHER" id="PTHR12802">
    <property type="entry name" value="SWI/SNF COMPLEX-RELATED"/>
    <property type="match status" value="1"/>
</dbReference>
<feature type="compositionally biased region" description="Low complexity" evidence="12">
    <location>
        <begin position="84"/>
        <end position="105"/>
    </location>
</feature>
<dbReference type="InterPro" id="IPR041984">
    <property type="entry name" value="Rsc8/Ssr1/Ssr2_ZZ"/>
</dbReference>
<evidence type="ECO:0000256" key="2">
    <source>
        <dbReference type="ARBA" id="ARBA00022473"/>
    </source>
</evidence>
<evidence type="ECO:0000259" key="16">
    <source>
        <dbReference type="PROSITE" id="PS51293"/>
    </source>
</evidence>
<keyword evidence="2" id="KW-0217">Developmental protein</keyword>
<feature type="region of interest" description="Disordered" evidence="12">
    <location>
        <begin position="452"/>
        <end position="490"/>
    </location>
</feature>
<keyword evidence="6" id="KW-0805">Transcription regulation</keyword>
<feature type="region of interest" description="Disordered" evidence="12">
    <location>
        <begin position="577"/>
        <end position="797"/>
    </location>
</feature>
<feature type="domain" description="HTH myb-type" evidence="17">
    <location>
        <begin position="382"/>
        <end position="430"/>
    </location>
</feature>
<keyword evidence="11" id="KW-0175">Coiled coil</keyword>
<keyword evidence="3" id="KW-0479">Metal-binding</keyword>
<evidence type="ECO:0000259" key="17">
    <source>
        <dbReference type="PROSITE" id="PS51294"/>
    </source>
</evidence>
<dbReference type="CDD" id="cd02336">
    <property type="entry name" value="ZZ_RSC8"/>
    <property type="match status" value="1"/>
</dbReference>
<feature type="domain" description="SANT" evidence="16">
    <location>
        <begin position="379"/>
        <end position="430"/>
    </location>
</feature>
<feature type="compositionally biased region" description="Basic and acidic residues" evidence="12">
    <location>
        <begin position="462"/>
        <end position="471"/>
    </location>
</feature>
<dbReference type="InterPro" id="IPR017884">
    <property type="entry name" value="SANT_dom"/>
</dbReference>
<keyword evidence="7" id="KW-0238">DNA-binding</keyword>
<feature type="compositionally biased region" description="Basic and acidic residues" evidence="12">
    <location>
        <begin position="687"/>
        <end position="700"/>
    </location>
</feature>
<comment type="subcellular location">
    <subcellularLocation>
        <location evidence="1">Nucleus</location>
    </subcellularLocation>
</comment>
<dbReference type="PROSITE" id="PS50090">
    <property type="entry name" value="MYB_LIKE"/>
    <property type="match status" value="1"/>
</dbReference>
<keyword evidence="19" id="KW-1185">Reference proteome</keyword>
<dbReference type="InterPro" id="IPR000433">
    <property type="entry name" value="Znf_ZZ"/>
</dbReference>
<feature type="compositionally biased region" description="Polar residues" evidence="12">
    <location>
        <begin position="931"/>
        <end position="949"/>
    </location>
</feature>
<evidence type="ECO:0000256" key="9">
    <source>
        <dbReference type="ARBA" id="ARBA00023242"/>
    </source>
</evidence>
<comment type="caution">
    <text evidence="18">The sequence shown here is derived from an EMBL/GenBank/DDBJ whole genome shotgun (WGS) entry which is preliminary data.</text>
</comment>
<dbReference type="GO" id="GO:0008270">
    <property type="term" value="F:zinc ion binding"/>
    <property type="evidence" value="ECO:0007669"/>
    <property type="project" value="UniProtKB-KW"/>
</dbReference>
<dbReference type="InterPro" id="IPR043145">
    <property type="entry name" value="Znf_ZZ_sf"/>
</dbReference>
<dbReference type="PROSITE" id="PS51293">
    <property type="entry name" value="SANT"/>
    <property type="match status" value="1"/>
</dbReference>
<dbReference type="Pfam" id="PF16495">
    <property type="entry name" value="SWIRM-assoc_1"/>
    <property type="match status" value="1"/>
</dbReference>
<evidence type="ECO:0000256" key="8">
    <source>
        <dbReference type="ARBA" id="ARBA00023163"/>
    </source>
</evidence>
<dbReference type="GeneID" id="109227390"/>
<feature type="domain" description="ZZ-type" evidence="14">
    <location>
        <begin position="322"/>
        <end position="376"/>
    </location>
</feature>
<evidence type="ECO:0000256" key="4">
    <source>
        <dbReference type="ARBA" id="ARBA00022771"/>
    </source>
</evidence>
<evidence type="ECO:0000259" key="14">
    <source>
        <dbReference type="PROSITE" id="PS50135"/>
    </source>
</evidence>
<feature type="region of interest" description="Disordered" evidence="12">
    <location>
        <begin position="1"/>
        <end position="115"/>
    </location>
</feature>
<dbReference type="InterPro" id="IPR009057">
    <property type="entry name" value="Homeodomain-like_sf"/>
</dbReference>
<evidence type="ECO:0000259" key="13">
    <source>
        <dbReference type="PROSITE" id="PS50090"/>
    </source>
</evidence>
<keyword evidence="8" id="KW-0804">Transcription</keyword>
<dbReference type="STRING" id="49451.A0A1J6ISA2"/>
<evidence type="ECO:0000256" key="6">
    <source>
        <dbReference type="ARBA" id="ARBA00023015"/>
    </source>
</evidence>
<feature type="domain" description="Myb-like" evidence="13">
    <location>
        <begin position="382"/>
        <end position="426"/>
    </location>
</feature>
<gene>
    <name evidence="18" type="primary">SWI3D</name>
    <name evidence="18" type="ORF">A4A49_34341</name>
</gene>
<dbReference type="PROSITE" id="PS51294">
    <property type="entry name" value="HTH_MYB"/>
    <property type="match status" value="1"/>
</dbReference>
<dbReference type="FunFam" id="1.10.10.60:FF:000014">
    <property type="entry name" value="SWI/SNF complex subunit SMARCC2 isoform C"/>
    <property type="match status" value="1"/>
</dbReference>
<dbReference type="InterPro" id="IPR017930">
    <property type="entry name" value="Myb_dom"/>
</dbReference>
<name>A0A1J6ISA2_NICAT</name>
<dbReference type="GO" id="GO:0010597">
    <property type="term" value="P:green leaf volatile biosynthetic process"/>
    <property type="evidence" value="ECO:0007669"/>
    <property type="project" value="UniProtKB-ARBA"/>
</dbReference>
<feature type="compositionally biased region" description="Basic and acidic residues" evidence="12">
    <location>
        <begin position="783"/>
        <end position="797"/>
    </location>
</feature>
<feature type="compositionally biased region" description="Polar residues" evidence="12">
    <location>
        <begin position="473"/>
        <end position="486"/>
    </location>
</feature>
<dbReference type="SMART" id="SM00291">
    <property type="entry name" value="ZnF_ZZ"/>
    <property type="match status" value="1"/>
</dbReference>
<dbReference type="PROSITE" id="PS50934">
    <property type="entry name" value="SWIRM"/>
    <property type="match status" value="1"/>
</dbReference>
<accession>A0A1J6ISA2</accession>
<dbReference type="Gene3D" id="3.30.60.90">
    <property type="match status" value="1"/>
</dbReference>
<dbReference type="InterPro" id="IPR032451">
    <property type="entry name" value="SMARCC_C"/>
</dbReference>
<dbReference type="OMA" id="DFIVMEP"/>
<dbReference type="SMART" id="SM00717">
    <property type="entry name" value="SANT"/>
    <property type="match status" value="1"/>
</dbReference>
<evidence type="ECO:0000313" key="19">
    <source>
        <dbReference type="Proteomes" id="UP000187609"/>
    </source>
</evidence>
<dbReference type="SUPFAM" id="SSF57850">
    <property type="entry name" value="RING/U-box"/>
    <property type="match status" value="1"/>
</dbReference>
<dbReference type="EMBL" id="MJEQ01037183">
    <property type="protein sequence ID" value="OIT07132.1"/>
    <property type="molecule type" value="Genomic_DNA"/>
</dbReference>
<dbReference type="KEGG" id="nau:109227390"/>
<feature type="compositionally biased region" description="Basic residues" evidence="12">
    <location>
        <begin position="33"/>
        <end position="44"/>
    </location>
</feature>
<dbReference type="InterPro" id="IPR036388">
    <property type="entry name" value="WH-like_DNA-bd_sf"/>
</dbReference>
<feature type="region of interest" description="Disordered" evidence="12">
    <location>
        <begin position="904"/>
        <end position="949"/>
    </location>
</feature>
<feature type="coiled-coil region" evidence="11">
    <location>
        <begin position="126"/>
        <end position="157"/>
    </location>
</feature>
<proteinExistence type="predicted"/>
<evidence type="ECO:0000256" key="11">
    <source>
        <dbReference type="SAM" id="Coils"/>
    </source>
</evidence>
<evidence type="ECO:0000259" key="15">
    <source>
        <dbReference type="PROSITE" id="PS50934"/>
    </source>
</evidence>
<keyword evidence="9" id="KW-0539">Nucleus</keyword>
<feature type="compositionally biased region" description="Low complexity" evidence="12">
    <location>
        <begin position="15"/>
        <end position="24"/>
    </location>
</feature>
<dbReference type="Pfam" id="PF00569">
    <property type="entry name" value="ZZ"/>
    <property type="match status" value="1"/>
</dbReference>